<feature type="region of interest" description="Disordered" evidence="1">
    <location>
        <begin position="1"/>
        <end position="41"/>
    </location>
</feature>
<evidence type="ECO:0000256" key="1">
    <source>
        <dbReference type="SAM" id="MobiDB-lite"/>
    </source>
</evidence>
<protein>
    <submittedName>
        <fullName evidence="2">Uncharacterized protein</fullName>
    </submittedName>
</protein>
<evidence type="ECO:0000313" key="2">
    <source>
        <dbReference type="EMBL" id="KAH7029205.1"/>
    </source>
</evidence>
<evidence type="ECO:0000313" key="3">
    <source>
        <dbReference type="Proteomes" id="UP000756346"/>
    </source>
</evidence>
<accession>A0A9P8Y542</accession>
<gene>
    <name evidence="2" type="ORF">B0I36DRAFT_325260</name>
</gene>
<feature type="compositionally biased region" description="Basic and acidic residues" evidence="1">
    <location>
        <begin position="30"/>
        <end position="41"/>
    </location>
</feature>
<name>A0A9P8Y542_9PEZI</name>
<dbReference type="GeneID" id="70183761"/>
<dbReference type="EMBL" id="JAGTJQ010000006">
    <property type="protein sequence ID" value="KAH7029205.1"/>
    <property type="molecule type" value="Genomic_DNA"/>
</dbReference>
<keyword evidence="3" id="KW-1185">Reference proteome</keyword>
<organism evidence="2 3">
    <name type="scientific">Microdochium trichocladiopsis</name>
    <dbReference type="NCBI Taxonomy" id="1682393"/>
    <lineage>
        <taxon>Eukaryota</taxon>
        <taxon>Fungi</taxon>
        <taxon>Dikarya</taxon>
        <taxon>Ascomycota</taxon>
        <taxon>Pezizomycotina</taxon>
        <taxon>Sordariomycetes</taxon>
        <taxon>Xylariomycetidae</taxon>
        <taxon>Xylariales</taxon>
        <taxon>Microdochiaceae</taxon>
        <taxon>Microdochium</taxon>
    </lineage>
</organism>
<reference evidence="2" key="1">
    <citation type="journal article" date="2021" name="Nat. Commun.">
        <title>Genetic determinants of endophytism in the Arabidopsis root mycobiome.</title>
        <authorList>
            <person name="Mesny F."/>
            <person name="Miyauchi S."/>
            <person name="Thiergart T."/>
            <person name="Pickel B."/>
            <person name="Atanasova L."/>
            <person name="Karlsson M."/>
            <person name="Huettel B."/>
            <person name="Barry K.W."/>
            <person name="Haridas S."/>
            <person name="Chen C."/>
            <person name="Bauer D."/>
            <person name="Andreopoulos W."/>
            <person name="Pangilinan J."/>
            <person name="LaButti K."/>
            <person name="Riley R."/>
            <person name="Lipzen A."/>
            <person name="Clum A."/>
            <person name="Drula E."/>
            <person name="Henrissat B."/>
            <person name="Kohler A."/>
            <person name="Grigoriev I.V."/>
            <person name="Martin F.M."/>
            <person name="Hacquard S."/>
        </authorList>
    </citation>
    <scope>NUCLEOTIDE SEQUENCE</scope>
    <source>
        <strain evidence="2">MPI-CAGE-CH-0230</strain>
    </source>
</reference>
<comment type="caution">
    <text evidence="2">The sequence shown here is derived from an EMBL/GenBank/DDBJ whole genome shotgun (WGS) entry which is preliminary data.</text>
</comment>
<dbReference type="AlphaFoldDB" id="A0A9P8Y542"/>
<sequence length="151" mass="17011">MLSDPISGGSCWSPWKGTLDESGGWRPPRTKTEGGEDDRPGQARALLREQSPLLLETLSSHIVFVSGRAWGWPEGTTRPEPGMHGCVLERMRRGRWLWRSHCVPCRIFGVGTWLSGSAHNCRTGGYREWTGTGRRPGDEYLAYVRSWCVHM</sequence>
<dbReference type="RefSeq" id="XP_046011493.1">
    <property type="nucleotide sequence ID" value="XM_046154215.1"/>
</dbReference>
<dbReference type="Proteomes" id="UP000756346">
    <property type="component" value="Unassembled WGS sequence"/>
</dbReference>
<proteinExistence type="predicted"/>